<dbReference type="EMBL" id="MU866188">
    <property type="protein sequence ID" value="KAK4176706.1"/>
    <property type="molecule type" value="Genomic_DNA"/>
</dbReference>
<feature type="compositionally biased region" description="Basic and acidic residues" evidence="1">
    <location>
        <begin position="821"/>
        <end position="830"/>
    </location>
</feature>
<dbReference type="AlphaFoldDB" id="A0AAN7A654"/>
<evidence type="ECO:0000313" key="2">
    <source>
        <dbReference type="EMBL" id="KAK4176706.1"/>
    </source>
</evidence>
<feature type="compositionally biased region" description="Basic and acidic residues" evidence="1">
    <location>
        <begin position="588"/>
        <end position="599"/>
    </location>
</feature>
<feature type="compositionally biased region" description="Polar residues" evidence="1">
    <location>
        <begin position="80"/>
        <end position="100"/>
    </location>
</feature>
<feature type="region of interest" description="Disordered" evidence="1">
    <location>
        <begin position="1"/>
        <end position="190"/>
    </location>
</feature>
<name>A0AAN7A654_9PEZI</name>
<feature type="region of interest" description="Disordered" evidence="1">
    <location>
        <begin position="698"/>
        <end position="839"/>
    </location>
</feature>
<feature type="region of interest" description="Disordered" evidence="1">
    <location>
        <begin position="665"/>
        <end position="685"/>
    </location>
</feature>
<evidence type="ECO:0000256" key="1">
    <source>
        <dbReference type="SAM" id="MobiDB-lite"/>
    </source>
</evidence>
<reference evidence="2" key="2">
    <citation type="submission" date="2023-05" db="EMBL/GenBank/DDBJ databases">
        <authorList>
            <consortium name="Lawrence Berkeley National Laboratory"/>
            <person name="Steindorff A."/>
            <person name="Hensen N."/>
            <person name="Bonometti L."/>
            <person name="Westerberg I."/>
            <person name="Brannstrom I.O."/>
            <person name="Guillou S."/>
            <person name="Cros-Aarteil S."/>
            <person name="Calhoun S."/>
            <person name="Haridas S."/>
            <person name="Kuo A."/>
            <person name="Mondo S."/>
            <person name="Pangilinan J."/>
            <person name="Riley R."/>
            <person name="Labutti K."/>
            <person name="Andreopoulos B."/>
            <person name="Lipzen A."/>
            <person name="Chen C."/>
            <person name="Yanf M."/>
            <person name="Daum C."/>
            <person name="Ng V."/>
            <person name="Clum A."/>
            <person name="Ohm R."/>
            <person name="Martin F."/>
            <person name="Silar P."/>
            <person name="Natvig D."/>
            <person name="Lalanne C."/>
            <person name="Gautier V."/>
            <person name="Ament-Velasquez S.L."/>
            <person name="Kruys A."/>
            <person name="Hutchinson M.I."/>
            <person name="Powell A.J."/>
            <person name="Barry K."/>
            <person name="Miller A.N."/>
            <person name="Grigoriev I.V."/>
            <person name="Debuchy R."/>
            <person name="Gladieux P."/>
            <person name="Thoren M.H."/>
            <person name="Johannesson H."/>
        </authorList>
    </citation>
    <scope>NUCLEOTIDE SEQUENCE</scope>
    <source>
        <strain evidence="2">CBS 892.96</strain>
    </source>
</reference>
<feature type="compositionally biased region" description="Polar residues" evidence="1">
    <location>
        <begin position="701"/>
        <end position="713"/>
    </location>
</feature>
<evidence type="ECO:0000313" key="3">
    <source>
        <dbReference type="Proteomes" id="UP001302321"/>
    </source>
</evidence>
<feature type="compositionally biased region" description="Low complexity" evidence="1">
    <location>
        <begin position="727"/>
        <end position="741"/>
    </location>
</feature>
<feature type="compositionally biased region" description="Polar residues" evidence="1">
    <location>
        <begin position="570"/>
        <end position="581"/>
    </location>
</feature>
<keyword evidence="3" id="KW-1185">Reference proteome</keyword>
<proteinExistence type="predicted"/>
<gene>
    <name evidence="2" type="ORF">QBC36DRAFT_300905</name>
</gene>
<organism evidence="2 3">
    <name type="scientific">Triangularia setosa</name>
    <dbReference type="NCBI Taxonomy" id="2587417"/>
    <lineage>
        <taxon>Eukaryota</taxon>
        <taxon>Fungi</taxon>
        <taxon>Dikarya</taxon>
        <taxon>Ascomycota</taxon>
        <taxon>Pezizomycotina</taxon>
        <taxon>Sordariomycetes</taxon>
        <taxon>Sordariomycetidae</taxon>
        <taxon>Sordariales</taxon>
        <taxon>Podosporaceae</taxon>
        <taxon>Triangularia</taxon>
    </lineage>
</organism>
<feature type="compositionally biased region" description="Basic and acidic residues" evidence="1">
    <location>
        <begin position="530"/>
        <end position="546"/>
    </location>
</feature>
<sequence length="839" mass="91599">MAVVYGQSPAMAEPRDLGWGQVPEPLHIHKQSAEYSEIQTYGHSQRSSTQSNATDASFKSVPKPPSDDVPLTIPKRRVNPSAQSTNSPAHNGSHQFNSALRPNGGSFPPGHDDIFYLHQTDIAPVIPPRSSQRRSNSCNVGRHARARSPQSPRPFNPAGGGNFQRRGQVLDGSTDQDSHHGWRDTTPIMPTASNIHRLRNARSLFHLARAANGMDSIVEPPRSPIPLEPDSPSSSPDEPPPTSPLVLVPKIVVTPEHKALDEGAVSLWAAVQLSTQISRANAPVQQGRGDEGCGWVGEHGHEPSPPDLFRYGCLYDVSVEILSTGRSSIVEVVDDKACAISTLYPGSRLLVVAHVRLFPSANTHRLRRNAHQSSDDLMEDLEHHLGSTMTEYLQVRITYRHSGFPQQQQQQMRNMAMKNGFNNGIANVQTSIQTTAVAVIKRHNSSSPWSPRPRAPQPNPIFEIIASHWGVQSANEVMQRIIGSRPLMARKGAMSPLPLGPLGILTGGRFTPSLISPEESGEEDHRRRHYSDNSTKEDSQSEEVARLRPQQVMPTSSSAPPTRMAPPIPSRQTSLRQVSVDQQQQQHPEQHPQQRHLRSDTEDIAHMIKIGSWPESPRTSADSGEGFDGTTNMTQQTPSSVSMATPATTSTSRTIYRLSKVRRVPSSLKMSGGGGGVSSPPVTPTTAAMSIEEGVEMPRNSIDSAGTASTGGRQQAAAIKAERERQSYQSSQSWQSLTQSSLRRRKSMGGDGPSSQEGNIARERDRGRESRDSRESRGDRSRPSTSGGQGGTGEKMFTSIMRTVESVNGNGGSMGRKASKKEKDKDKERGWGGWSGWWQ</sequence>
<protein>
    <submittedName>
        <fullName evidence="2">Uncharacterized protein</fullName>
    </submittedName>
</protein>
<feature type="region of interest" description="Disordered" evidence="1">
    <location>
        <begin position="215"/>
        <end position="243"/>
    </location>
</feature>
<feature type="region of interest" description="Disordered" evidence="1">
    <location>
        <begin position="510"/>
        <end position="599"/>
    </location>
</feature>
<comment type="caution">
    <text evidence="2">The sequence shown here is derived from an EMBL/GenBank/DDBJ whole genome shotgun (WGS) entry which is preliminary data.</text>
</comment>
<dbReference type="Proteomes" id="UP001302321">
    <property type="component" value="Unassembled WGS sequence"/>
</dbReference>
<feature type="compositionally biased region" description="Polar residues" evidence="1">
    <location>
        <begin position="129"/>
        <end position="139"/>
    </location>
</feature>
<feature type="region of interest" description="Disordered" evidence="1">
    <location>
        <begin position="612"/>
        <end position="650"/>
    </location>
</feature>
<reference evidence="2" key="1">
    <citation type="journal article" date="2023" name="Mol. Phylogenet. Evol.">
        <title>Genome-scale phylogeny and comparative genomics of the fungal order Sordariales.</title>
        <authorList>
            <person name="Hensen N."/>
            <person name="Bonometti L."/>
            <person name="Westerberg I."/>
            <person name="Brannstrom I.O."/>
            <person name="Guillou S."/>
            <person name="Cros-Aarteil S."/>
            <person name="Calhoun S."/>
            <person name="Haridas S."/>
            <person name="Kuo A."/>
            <person name="Mondo S."/>
            <person name="Pangilinan J."/>
            <person name="Riley R."/>
            <person name="LaButti K."/>
            <person name="Andreopoulos B."/>
            <person name="Lipzen A."/>
            <person name="Chen C."/>
            <person name="Yan M."/>
            <person name="Daum C."/>
            <person name="Ng V."/>
            <person name="Clum A."/>
            <person name="Steindorff A."/>
            <person name="Ohm R.A."/>
            <person name="Martin F."/>
            <person name="Silar P."/>
            <person name="Natvig D.O."/>
            <person name="Lalanne C."/>
            <person name="Gautier V."/>
            <person name="Ament-Velasquez S.L."/>
            <person name="Kruys A."/>
            <person name="Hutchinson M.I."/>
            <person name="Powell A.J."/>
            <person name="Barry K."/>
            <person name="Miller A.N."/>
            <person name="Grigoriev I.V."/>
            <person name="Debuchy R."/>
            <person name="Gladieux P."/>
            <person name="Hiltunen Thoren M."/>
            <person name="Johannesson H."/>
        </authorList>
    </citation>
    <scope>NUCLEOTIDE SEQUENCE</scope>
    <source>
        <strain evidence="2">CBS 892.96</strain>
    </source>
</reference>
<feature type="compositionally biased region" description="Polar residues" evidence="1">
    <location>
        <begin position="33"/>
        <end position="57"/>
    </location>
</feature>
<accession>A0AAN7A654</accession>
<feature type="compositionally biased region" description="Basic and acidic residues" evidence="1">
    <location>
        <begin position="760"/>
        <end position="782"/>
    </location>
</feature>
<feature type="compositionally biased region" description="Polar residues" evidence="1">
    <location>
        <begin position="629"/>
        <end position="650"/>
    </location>
</feature>